<dbReference type="InterPro" id="IPR052161">
    <property type="entry name" value="Mycobact_Acyl-CoA_DH"/>
</dbReference>
<dbReference type="EC" id="1.3.99.-" evidence="9"/>
<dbReference type="InterPro" id="IPR013786">
    <property type="entry name" value="AcylCoA_DH/ox_N"/>
</dbReference>
<comment type="cofactor">
    <cofactor evidence="1">
        <name>FAD</name>
        <dbReference type="ChEBI" id="CHEBI:57692"/>
    </cofactor>
</comment>
<dbReference type="PANTHER" id="PTHR43292">
    <property type="entry name" value="ACYL-COA DEHYDROGENASE"/>
    <property type="match status" value="1"/>
</dbReference>
<keyword evidence="5 9" id="KW-0560">Oxidoreductase</keyword>
<dbReference type="Pfam" id="PF00441">
    <property type="entry name" value="Acyl-CoA_dh_1"/>
    <property type="match status" value="2"/>
</dbReference>
<feature type="domain" description="Acyl-CoA oxidase/dehydrogenase middle" evidence="7">
    <location>
        <begin position="466"/>
        <end position="560"/>
    </location>
</feature>
<keyword evidence="4" id="KW-0274">FAD</keyword>
<evidence type="ECO:0000256" key="2">
    <source>
        <dbReference type="ARBA" id="ARBA00009347"/>
    </source>
</evidence>
<evidence type="ECO:0000313" key="10">
    <source>
        <dbReference type="Proteomes" id="UP000271554"/>
    </source>
</evidence>
<dbReference type="Gene3D" id="2.40.110.10">
    <property type="entry name" value="Butyryl-CoA Dehydrogenase, subunit A, domain 2"/>
    <property type="match status" value="2"/>
</dbReference>
<sequence>MGIAITQEQRELAEAVRGWLARTVPVEQTRKLLDAPEAAVGRPPFWDGLAEQGLLGIHLGEEFGGGGLIELAVVLEEAGRGLLPGPYLPGVLAAELLRRDGRHEALVADIAEGRATAAVALGAGTLTAVEDAGGWLLDGTAPPVLAAGQAELVVLAAKAHHRTLWFVVDAEALVVRPHRGADPTRPTAEVRAEGVVVPQDRLLDLDLALVQDLAALVLAAESCGTAARALETATGHAKVREQFGRPIGRFQAVKHLCADMLVRLEQARALVWDAARAVDEPAEVRGLVASLAAATAVDAACSCAKDAIQILGGIGFTWEHDAHLYLRRALVARQLLGAGDTHRLRAVRLASQGARRELRMELPPEAENFRAPARAAIERARGLDPGAARRALAPTGYAAPHLPAPYGLGAGPVQQLVIQEELRRADVKVADLGIATWVVPSLIAHGTGPQQDRFLGPTLRGEILWCQLFSEPGAGSDLASLRTRAERTPDGGWRVTGQKVWTSAAQWADYGILLARTDPAAPKHQGLSYFLVDMKRTEGIDIRPLKEITGDSLFNEVYFDGALLPADAVVGEVNGGWPVARTTLGNERVHMADQVAFDTGLEALIARAGELDGAYRARIGALAAEAHALACIGLRTTMQQVSGLEPGAGASVRKLVQTPHQQKIAELALELLGPLGATAEGPAERAMHGFLMSRCLTIAGGTTQVQLNVVAERILGLPRD</sequence>
<dbReference type="Pfam" id="PF02771">
    <property type="entry name" value="Acyl-CoA_dh_N"/>
    <property type="match status" value="2"/>
</dbReference>
<dbReference type="OrthoDB" id="3964153at2"/>
<dbReference type="InterPro" id="IPR006091">
    <property type="entry name" value="Acyl-CoA_Oxase/DH_mid-dom"/>
</dbReference>
<proteinExistence type="inferred from homology"/>
<dbReference type="SUPFAM" id="SSF56645">
    <property type="entry name" value="Acyl-CoA dehydrogenase NM domain-like"/>
    <property type="match status" value="2"/>
</dbReference>
<dbReference type="InterPro" id="IPR036250">
    <property type="entry name" value="AcylCo_DH-like_C"/>
</dbReference>
<dbReference type="InterPro" id="IPR046373">
    <property type="entry name" value="Acyl-CoA_Oxase/DH_mid-dom_sf"/>
</dbReference>
<dbReference type="Gene3D" id="1.20.140.10">
    <property type="entry name" value="Butyryl-CoA Dehydrogenase, subunit A, domain 3"/>
    <property type="match status" value="2"/>
</dbReference>
<protein>
    <submittedName>
        <fullName evidence="9">Acyl-CoA dehydrogenase FadE34</fullName>
        <ecNumber evidence="9">1.3.99.-</ecNumber>
    </submittedName>
</protein>
<dbReference type="PANTHER" id="PTHR43292:SF4">
    <property type="entry name" value="ACYL-COA DEHYDROGENASE FADE34"/>
    <property type="match status" value="1"/>
</dbReference>
<evidence type="ECO:0000259" key="6">
    <source>
        <dbReference type="Pfam" id="PF00441"/>
    </source>
</evidence>
<feature type="domain" description="Acyl-CoA dehydrogenase/oxidase N-terminal" evidence="8">
    <location>
        <begin position="6"/>
        <end position="103"/>
    </location>
</feature>
<dbReference type="CDD" id="cd00567">
    <property type="entry name" value="ACAD"/>
    <property type="match status" value="1"/>
</dbReference>
<dbReference type="GO" id="GO:0050660">
    <property type="term" value="F:flavin adenine dinucleotide binding"/>
    <property type="evidence" value="ECO:0007669"/>
    <property type="project" value="InterPro"/>
</dbReference>
<dbReference type="InterPro" id="IPR009075">
    <property type="entry name" value="AcylCo_DH/oxidase_C"/>
</dbReference>
<dbReference type="RefSeq" id="WP_120723832.1">
    <property type="nucleotide sequence ID" value="NZ_CP032698.1"/>
</dbReference>
<keyword evidence="3" id="KW-0285">Flavoprotein</keyword>
<dbReference type="Proteomes" id="UP000271554">
    <property type="component" value="Chromosome"/>
</dbReference>
<comment type="similarity">
    <text evidence="2">Belongs to the acyl-CoA dehydrogenase family.</text>
</comment>
<gene>
    <name evidence="9" type="ORF">DWB77_05396</name>
</gene>
<feature type="domain" description="Acyl-CoA dehydrogenase/oxidase C-terminal" evidence="6">
    <location>
        <begin position="216"/>
        <end position="345"/>
    </location>
</feature>
<dbReference type="InterPro" id="IPR037069">
    <property type="entry name" value="AcylCoA_DH/ox_N_sf"/>
</dbReference>
<evidence type="ECO:0000259" key="8">
    <source>
        <dbReference type="Pfam" id="PF02771"/>
    </source>
</evidence>
<accession>A0A387HPY9</accession>
<evidence type="ECO:0000256" key="3">
    <source>
        <dbReference type="ARBA" id="ARBA00022630"/>
    </source>
</evidence>
<organism evidence="9 10">
    <name type="scientific">Streptomyces hundungensis</name>
    <dbReference type="NCBI Taxonomy" id="1077946"/>
    <lineage>
        <taxon>Bacteria</taxon>
        <taxon>Bacillati</taxon>
        <taxon>Actinomycetota</taxon>
        <taxon>Actinomycetes</taxon>
        <taxon>Kitasatosporales</taxon>
        <taxon>Streptomycetaceae</taxon>
        <taxon>Streptomyces</taxon>
    </lineage>
</organism>
<dbReference type="GO" id="GO:0016627">
    <property type="term" value="F:oxidoreductase activity, acting on the CH-CH group of donors"/>
    <property type="evidence" value="ECO:0007669"/>
    <property type="project" value="InterPro"/>
</dbReference>
<evidence type="ECO:0000313" key="9">
    <source>
        <dbReference type="EMBL" id="AYG83200.1"/>
    </source>
</evidence>
<reference evidence="9 10" key="1">
    <citation type="submission" date="2018-10" db="EMBL/GenBank/DDBJ databases">
        <title>Relationship between Morphology and Antimicrobial Activity in Streptomyces.</title>
        <authorList>
            <person name="Kang H.J."/>
            <person name="Kim S.B."/>
        </authorList>
    </citation>
    <scope>NUCLEOTIDE SEQUENCE [LARGE SCALE GENOMIC DNA]</scope>
    <source>
        <strain evidence="9 10">BH38</strain>
    </source>
</reference>
<dbReference type="KEGG" id="shun:DWB77_05396"/>
<dbReference type="EMBL" id="CP032698">
    <property type="protein sequence ID" value="AYG83200.1"/>
    <property type="molecule type" value="Genomic_DNA"/>
</dbReference>
<evidence type="ECO:0000256" key="5">
    <source>
        <dbReference type="ARBA" id="ARBA00023002"/>
    </source>
</evidence>
<dbReference type="InterPro" id="IPR009100">
    <property type="entry name" value="AcylCoA_DH/oxidase_NM_dom_sf"/>
</dbReference>
<dbReference type="FunFam" id="2.40.110.10:FF:000011">
    <property type="entry name" value="Acyl-CoA dehydrogenase FadE34"/>
    <property type="match status" value="1"/>
</dbReference>
<dbReference type="GO" id="GO:0005886">
    <property type="term" value="C:plasma membrane"/>
    <property type="evidence" value="ECO:0007669"/>
    <property type="project" value="TreeGrafter"/>
</dbReference>
<feature type="domain" description="Acyl-CoA dehydrogenase/oxidase C-terminal" evidence="6">
    <location>
        <begin position="574"/>
        <end position="715"/>
    </location>
</feature>
<evidence type="ECO:0000259" key="7">
    <source>
        <dbReference type="Pfam" id="PF02770"/>
    </source>
</evidence>
<feature type="domain" description="Acyl-CoA dehydrogenase/oxidase N-terminal" evidence="8">
    <location>
        <begin position="366"/>
        <end position="462"/>
    </location>
</feature>
<keyword evidence="10" id="KW-1185">Reference proteome</keyword>
<evidence type="ECO:0000256" key="1">
    <source>
        <dbReference type="ARBA" id="ARBA00001974"/>
    </source>
</evidence>
<dbReference type="AlphaFoldDB" id="A0A387HPY9"/>
<dbReference type="Gene3D" id="1.10.540.10">
    <property type="entry name" value="Acyl-CoA dehydrogenase/oxidase, N-terminal domain"/>
    <property type="match status" value="2"/>
</dbReference>
<name>A0A387HPY9_9ACTN</name>
<evidence type="ECO:0000256" key="4">
    <source>
        <dbReference type="ARBA" id="ARBA00022827"/>
    </source>
</evidence>
<dbReference type="SUPFAM" id="SSF47203">
    <property type="entry name" value="Acyl-CoA dehydrogenase C-terminal domain-like"/>
    <property type="match status" value="2"/>
</dbReference>
<dbReference type="Pfam" id="PF02770">
    <property type="entry name" value="Acyl-CoA_dh_M"/>
    <property type="match status" value="1"/>
</dbReference>